<proteinExistence type="predicted"/>
<keyword evidence="4" id="KW-1015">Disulfide bond</keyword>
<dbReference type="InterPro" id="IPR001144">
    <property type="entry name" value="Enterotoxin_A"/>
</dbReference>
<dbReference type="GO" id="GO:0090729">
    <property type="term" value="F:toxin activity"/>
    <property type="evidence" value="ECO:0007669"/>
    <property type="project" value="UniProtKB-KW"/>
</dbReference>
<dbReference type="Gene3D" id="3.90.210.10">
    <property type="entry name" value="Heat-Labile Enterotoxin, subunit A"/>
    <property type="match status" value="1"/>
</dbReference>
<dbReference type="SUPFAM" id="SSF56399">
    <property type="entry name" value="ADP-ribosylation"/>
    <property type="match status" value="1"/>
</dbReference>
<keyword evidence="2 5" id="KW-0732">Signal</keyword>
<accession>A0A2V1E1M3</accession>
<dbReference type="STRING" id="97972.A0A2V1E1M3"/>
<feature type="signal peptide" evidence="5">
    <location>
        <begin position="1"/>
        <end position="21"/>
    </location>
</feature>
<evidence type="ECO:0000256" key="3">
    <source>
        <dbReference type="ARBA" id="ARBA00023026"/>
    </source>
</evidence>
<protein>
    <submittedName>
        <fullName evidence="6">ADP-ribosylation</fullName>
    </submittedName>
</protein>
<keyword evidence="1" id="KW-0800">Toxin</keyword>
<evidence type="ECO:0000256" key="1">
    <source>
        <dbReference type="ARBA" id="ARBA00022656"/>
    </source>
</evidence>
<evidence type="ECO:0000313" key="7">
    <source>
        <dbReference type="Proteomes" id="UP000244855"/>
    </source>
</evidence>
<reference evidence="6 7" key="1">
    <citation type="journal article" date="2018" name="Sci. Rep.">
        <title>Comparative genomics provides insights into the lifestyle and reveals functional heterogeneity of dark septate endophytic fungi.</title>
        <authorList>
            <person name="Knapp D.G."/>
            <person name="Nemeth J.B."/>
            <person name="Barry K."/>
            <person name="Hainaut M."/>
            <person name="Henrissat B."/>
            <person name="Johnson J."/>
            <person name="Kuo A."/>
            <person name="Lim J.H.P."/>
            <person name="Lipzen A."/>
            <person name="Nolan M."/>
            <person name="Ohm R.A."/>
            <person name="Tamas L."/>
            <person name="Grigoriev I.V."/>
            <person name="Spatafora J.W."/>
            <person name="Nagy L.G."/>
            <person name="Kovacs G.M."/>
        </authorList>
    </citation>
    <scope>NUCLEOTIDE SEQUENCE [LARGE SCALE GENOMIC DNA]</scope>
    <source>
        <strain evidence="6 7">DSE2036</strain>
    </source>
</reference>
<name>A0A2V1E1M3_9PLEO</name>
<evidence type="ECO:0000256" key="4">
    <source>
        <dbReference type="ARBA" id="ARBA00023157"/>
    </source>
</evidence>
<keyword evidence="3" id="KW-0843">Virulence</keyword>
<feature type="chain" id="PRO_5015995201" evidence="5">
    <location>
        <begin position="22"/>
        <end position="170"/>
    </location>
</feature>
<dbReference type="OrthoDB" id="3767032at2759"/>
<dbReference type="Proteomes" id="UP000244855">
    <property type="component" value="Unassembled WGS sequence"/>
</dbReference>
<organism evidence="6 7">
    <name type="scientific">Periconia macrospinosa</name>
    <dbReference type="NCBI Taxonomy" id="97972"/>
    <lineage>
        <taxon>Eukaryota</taxon>
        <taxon>Fungi</taxon>
        <taxon>Dikarya</taxon>
        <taxon>Ascomycota</taxon>
        <taxon>Pezizomycotina</taxon>
        <taxon>Dothideomycetes</taxon>
        <taxon>Pleosporomycetidae</taxon>
        <taxon>Pleosporales</taxon>
        <taxon>Massarineae</taxon>
        <taxon>Periconiaceae</taxon>
        <taxon>Periconia</taxon>
    </lineage>
</organism>
<dbReference type="AlphaFoldDB" id="A0A2V1E1M3"/>
<keyword evidence="7" id="KW-1185">Reference proteome</keyword>
<evidence type="ECO:0000256" key="2">
    <source>
        <dbReference type="ARBA" id="ARBA00022729"/>
    </source>
</evidence>
<dbReference type="EMBL" id="KZ805323">
    <property type="protein sequence ID" value="PVI04206.1"/>
    <property type="molecule type" value="Genomic_DNA"/>
</dbReference>
<gene>
    <name evidence="6" type="ORF">DM02DRAFT_519091</name>
</gene>
<evidence type="ECO:0000313" key="6">
    <source>
        <dbReference type="EMBL" id="PVI04206.1"/>
    </source>
</evidence>
<sequence>MLGPSRFIYVASFILLGPALAANLFRMTFIPPVQIKAAGGFVANNPDGTGSVTEHARNTLGNEDPWISTTSSKKFAQSGATSPSDAYVYEIIPRGPGNGEIKDVQKEFDKIGEENPHPEEKEFSIKGHIPWGNIVGWEKWTRSKYAKTVNRQDYDADPAGNSKREIPFIA</sequence>
<evidence type="ECO:0000256" key="5">
    <source>
        <dbReference type="SAM" id="SignalP"/>
    </source>
</evidence>
<dbReference type="Pfam" id="PF01375">
    <property type="entry name" value="Enterotoxin_a"/>
    <property type="match status" value="1"/>
</dbReference>